<evidence type="ECO:0000256" key="5">
    <source>
        <dbReference type="ARBA" id="ARBA00022917"/>
    </source>
</evidence>
<evidence type="ECO:0000259" key="13">
    <source>
        <dbReference type="PROSITE" id="PS51722"/>
    </source>
</evidence>
<dbReference type="CDD" id="cd01890">
    <property type="entry name" value="LepA"/>
    <property type="match status" value="1"/>
</dbReference>
<dbReference type="InterPro" id="IPR000640">
    <property type="entry name" value="EFG_V-like"/>
</dbReference>
<dbReference type="Gene3D" id="3.40.50.300">
    <property type="entry name" value="P-loop containing nucleotide triphosphate hydrolases"/>
    <property type="match status" value="1"/>
</dbReference>
<dbReference type="InterPro" id="IPR031157">
    <property type="entry name" value="G_TR_CS"/>
</dbReference>
<dbReference type="OrthoDB" id="9801472at2"/>
<evidence type="ECO:0000256" key="11">
    <source>
        <dbReference type="ARBA" id="ARBA00066744"/>
    </source>
</evidence>
<dbReference type="InterPro" id="IPR005225">
    <property type="entry name" value="Small_GTP-bd"/>
</dbReference>
<dbReference type="NCBIfam" id="TIGR00231">
    <property type="entry name" value="small_GTP"/>
    <property type="match status" value="1"/>
</dbReference>
<dbReference type="GO" id="GO:0005525">
    <property type="term" value="F:GTP binding"/>
    <property type="evidence" value="ECO:0007669"/>
    <property type="project" value="UniProtKB-UniRule"/>
</dbReference>
<dbReference type="InterPro" id="IPR013842">
    <property type="entry name" value="LepA_CTD"/>
</dbReference>
<dbReference type="Pfam" id="PF00009">
    <property type="entry name" value="GTP_EFTU"/>
    <property type="match status" value="1"/>
</dbReference>
<dbReference type="FunFam" id="3.30.70.240:FF:000011">
    <property type="entry name" value="Elongation factor 4"/>
    <property type="match status" value="1"/>
</dbReference>
<keyword evidence="3 12" id="KW-0547">Nucleotide-binding</keyword>
<name>A0A542CTL8_AMYCI</name>
<evidence type="ECO:0000256" key="3">
    <source>
        <dbReference type="ARBA" id="ARBA00022741"/>
    </source>
</evidence>
<dbReference type="Gene3D" id="2.40.30.10">
    <property type="entry name" value="Translation factors"/>
    <property type="match status" value="1"/>
</dbReference>
<dbReference type="FunFam" id="3.40.50.300:FF:000078">
    <property type="entry name" value="Elongation factor 4"/>
    <property type="match status" value="1"/>
</dbReference>
<dbReference type="InterPro" id="IPR000795">
    <property type="entry name" value="T_Tr_GTP-bd_dom"/>
</dbReference>
<reference evidence="14 15" key="1">
    <citation type="submission" date="2019-06" db="EMBL/GenBank/DDBJ databases">
        <title>Sequencing the genomes of 1000 actinobacteria strains.</title>
        <authorList>
            <person name="Klenk H.-P."/>
        </authorList>
    </citation>
    <scope>NUCLEOTIDE SEQUENCE [LARGE SCALE GENOMIC DNA]</scope>
    <source>
        <strain evidence="14 15">DSM 45679</strain>
    </source>
</reference>
<keyword evidence="2 12" id="KW-1003">Cell membrane</keyword>
<evidence type="ECO:0000256" key="1">
    <source>
        <dbReference type="ARBA" id="ARBA00005454"/>
    </source>
</evidence>
<dbReference type="CDD" id="cd16260">
    <property type="entry name" value="EF4_III"/>
    <property type="match status" value="1"/>
</dbReference>
<dbReference type="Gene3D" id="3.30.70.240">
    <property type="match status" value="1"/>
</dbReference>
<keyword evidence="15" id="KW-1185">Reference proteome</keyword>
<evidence type="ECO:0000313" key="15">
    <source>
        <dbReference type="Proteomes" id="UP000320876"/>
    </source>
</evidence>
<dbReference type="InterPro" id="IPR035654">
    <property type="entry name" value="LepA_IV"/>
</dbReference>
<dbReference type="SUPFAM" id="SSF50447">
    <property type="entry name" value="Translation proteins"/>
    <property type="match status" value="1"/>
</dbReference>
<organism evidence="14 15">
    <name type="scientific">Amycolatopsis cihanbeyliensis</name>
    <dbReference type="NCBI Taxonomy" id="1128664"/>
    <lineage>
        <taxon>Bacteria</taxon>
        <taxon>Bacillati</taxon>
        <taxon>Actinomycetota</taxon>
        <taxon>Actinomycetes</taxon>
        <taxon>Pseudonocardiales</taxon>
        <taxon>Pseudonocardiaceae</taxon>
        <taxon>Amycolatopsis</taxon>
    </lineage>
</organism>
<dbReference type="RefSeq" id="WP_142003438.1">
    <property type="nucleotide sequence ID" value="NZ_VFML01000002.1"/>
</dbReference>
<accession>A0A542CTL8</accession>
<gene>
    <name evidence="12" type="primary">lepA</name>
    <name evidence="14" type="ORF">FB471_6335</name>
</gene>
<dbReference type="SUPFAM" id="SSF52540">
    <property type="entry name" value="P-loop containing nucleoside triphosphate hydrolases"/>
    <property type="match status" value="1"/>
</dbReference>
<dbReference type="InterPro" id="IPR004161">
    <property type="entry name" value="EFTu-like_2"/>
</dbReference>
<comment type="similarity">
    <text evidence="1 12">Belongs to the TRAFAC class translation factor GTPase superfamily. Classic translation factor GTPase family. LepA subfamily.</text>
</comment>
<keyword evidence="4 12" id="KW-0378">Hydrolase</keyword>
<comment type="catalytic activity">
    <reaction evidence="8 12">
        <text>GTP + H2O = GDP + phosphate + H(+)</text>
        <dbReference type="Rhea" id="RHEA:19669"/>
        <dbReference type="ChEBI" id="CHEBI:15377"/>
        <dbReference type="ChEBI" id="CHEBI:15378"/>
        <dbReference type="ChEBI" id="CHEBI:37565"/>
        <dbReference type="ChEBI" id="CHEBI:43474"/>
        <dbReference type="ChEBI" id="CHEBI:58189"/>
        <dbReference type="EC" id="3.6.5.n1"/>
    </reaction>
</comment>
<dbReference type="AlphaFoldDB" id="A0A542CTL8"/>
<dbReference type="Gene3D" id="3.30.70.870">
    <property type="entry name" value="Elongation Factor G (Translational Gtpase), domain 3"/>
    <property type="match status" value="1"/>
</dbReference>
<dbReference type="Pfam" id="PF03144">
    <property type="entry name" value="GTP_EFTU_D2"/>
    <property type="match status" value="1"/>
</dbReference>
<dbReference type="FunFam" id="3.30.70.2570:FF:000001">
    <property type="entry name" value="Translation factor GUF1, mitochondrial"/>
    <property type="match status" value="1"/>
</dbReference>
<evidence type="ECO:0000256" key="9">
    <source>
        <dbReference type="ARBA" id="ARBA00057626"/>
    </source>
</evidence>
<dbReference type="PRINTS" id="PR00315">
    <property type="entry name" value="ELONGATNFCT"/>
</dbReference>
<keyword evidence="6 12" id="KW-0342">GTP-binding</keyword>
<evidence type="ECO:0000256" key="2">
    <source>
        <dbReference type="ARBA" id="ARBA00022475"/>
    </source>
</evidence>
<dbReference type="FunFam" id="3.30.70.870:FF:000004">
    <property type="entry name" value="Translation factor GUF1, mitochondrial"/>
    <property type="match status" value="1"/>
</dbReference>
<dbReference type="Pfam" id="PF00679">
    <property type="entry name" value="EFG_C"/>
    <property type="match status" value="1"/>
</dbReference>
<dbReference type="CDD" id="cd03709">
    <property type="entry name" value="lepA_C"/>
    <property type="match status" value="1"/>
</dbReference>
<evidence type="ECO:0000256" key="4">
    <source>
        <dbReference type="ARBA" id="ARBA00022801"/>
    </source>
</evidence>
<keyword evidence="7 12" id="KW-0472">Membrane</keyword>
<comment type="subcellular location">
    <subcellularLocation>
        <location evidence="12">Cell membrane</location>
        <topology evidence="12">Peripheral membrane protein</topology>
        <orientation evidence="12">Cytoplasmic side</orientation>
    </subcellularLocation>
</comment>
<dbReference type="GO" id="GO:0003924">
    <property type="term" value="F:GTPase activity"/>
    <property type="evidence" value="ECO:0007669"/>
    <property type="project" value="UniProtKB-UniRule"/>
</dbReference>
<dbReference type="InterPro" id="IPR027417">
    <property type="entry name" value="P-loop_NTPase"/>
</dbReference>
<dbReference type="SUPFAM" id="SSF54980">
    <property type="entry name" value="EF-G C-terminal domain-like"/>
    <property type="match status" value="2"/>
</dbReference>
<feature type="domain" description="Tr-type G" evidence="13">
    <location>
        <begin position="13"/>
        <end position="194"/>
    </location>
</feature>
<evidence type="ECO:0000256" key="6">
    <source>
        <dbReference type="ARBA" id="ARBA00023134"/>
    </source>
</evidence>
<dbReference type="PROSITE" id="PS00301">
    <property type="entry name" value="G_TR_1"/>
    <property type="match status" value="1"/>
</dbReference>
<dbReference type="InterPro" id="IPR038363">
    <property type="entry name" value="LepA_C_sf"/>
</dbReference>
<dbReference type="PANTHER" id="PTHR43512:SF4">
    <property type="entry name" value="TRANSLATION FACTOR GUF1 HOMOLOG, CHLOROPLASTIC"/>
    <property type="match status" value="1"/>
</dbReference>
<keyword evidence="5 12" id="KW-0648">Protein biosynthesis</keyword>
<comment type="function">
    <text evidence="9 12">Required for accurate and efficient protein synthesis under certain stress conditions. May act as a fidelity factor of the translation reaction, by catalyzing a one-codon backward translocation of tRNAs on improperly translocated ribosomes. Back-translocation proceeds from a post-translocation (POST) complex to a pre-translocation (PRE) complex, thus giving elongation factor G a second chance to translocate the tRNAs correctly. Binds to ribosomes in a GTP-dependent manner.</text>
</comment>
<dbReference type="SMART" id="SM00838">
    <property type="entry name" value="EFG_C"/>
    <property type="match status" value="1"/>
</dbReference>
<evidence type="ECO:0000256" key="8">
    <source>
        <dbReference type="ARBA" id="ARBA00050293"/>
    </source>
</evidence>
<dbReference type="FunFam" id="2.40.30.10:FF:000015">
    <property type="entry name" value="Translation factor GUF1, mitochondrial"/>
    <property type="match status" value="1"/>
</dbReference>
<evidence type="ECO:0000256" key="12">
    <source>
        <dbReference type="HAMAP-Rule" id="MF_00071"/>
    </source>
</evidence>
<sequence>MTSFADTTFTPPELIRNFCIIAHIDHGKSTLADRMLQLTGVVEERTMRAQYLDRMDIERERGITIKAQNVRLPWQVDGTDHVLHLIDTPGHVDFTYEVSRALAACEGAILLVDAAQGIEAQTLANLYLALDKDLTIIPVLNKIDLPAADPDKYAAELSHIIGCEPGDVLRVSAKTGDGVRELLDEVVRQVSPPEGDADAPSRAMIFDSVYDTYRGVVTYIRVVDGRITPRERIRMMSTGATHELLEVGIISPEPKPSKGLGVGEVGYLITGVKDVRQSKVGDTVTAERKGAAEPLPGYREPKPMVYSGLYPVDGSQYGALREALDKLQLNDAALTYEPETSVALGFGFRCGFLGLLHLEITRIRLEREFDLDLISTAPNVVYQVYLEDGTEHIVTNPSDWPTAGKIAEVHEPMSKVTVIAPSEFIGAIMDLCQSKRGQLLGMDYLSEERVELRYHLPLAEIIFDFFDSLKSRTRGYASLDYEEAGEQSATLVKVDILLQGEPVDAFSAIVHKDAAYSYGNKMATKLRELIPRQQYEVPIQAAVGGRIIARETIRAIRKDVLAKCYGGDISRKRKLLEKQKEGKKRMKTVGRVEVPQEAFVAALSAEDPSDKGKDKGKGKK</sequence>
<dbReference type="CDD" id="cd03699">
    <property type="entry name" value="EF4_II"/>
    <property type="match status" value="1"/>
</dbReference>
<dbReference type="InterPro" id="IPR035647">
    <property type="entry name" value="EFG_III/V"/>
</dbReference>
<comment type="similarity">
    <text evidence="10">Belongs to the GTP-binding elongation factor family. LepA subfamily.</text>
</comment>
<dbReference type="EMBL" id="VFML01000002">
    <property type="protein sequence ID" value="TQI94177.1"/>
    <property type="molecule type" value="Genomic_DNA"/>
</dbReference>
<evidence type="ECO:0000313" key="14">
    <source>
        <dbReference type="EMBL" id="TQI94177.1"/>
    </source>
</evidence>
<evidence type="ECO:0000256" key="7">
    <source>
        <dbReference type="ARBA" id="ARBA00023136"/>
    </source>
</evidence>
<dbReference type="Gene3D" id="3.30.70.2570">
    <property type="entry name" value="Elongation factor 4, C-terminal domain"/>
    <property type="match status" value="1"/>
</dbReference>
<feature type="binding site" evidence="12">
    <location>
        <begin position="25"/>
        <end position="30"/>
    </location>
    <ligand>
        <name>GTP</name>
        <dbReference type="ChEBI" id="CHEBI:37565"/>
    </ligand>
</feature>
<feature type="binding site" evidence="12">
    <location>
        <begin position="141"/>
        <end position="144"/>
    </location>
    <ligand>
        <name>GTP</name>
        <dbReference type="ChEBI" id="CHEBI:37565"/>
    </ligand>
</feature>
<dbReference type="InterPro" id="IPR006297">
    <property type="entry name" value="EF-4"/>
</dbReference>
<dbReference type="EC" id="3.6.5.n1" evidence="11 12"/>
<dbReference type="GO" id="GO:0003746">
    <property type="term" value="F:translation elongation factor activity"/>
    <property type="evidence" value="ECO:0007669"/>
    <property type="project" value="UniProtKB-UniRule"/>
</dbReference>
<comment type="caution">
    <text evidence="14">The sequence shown here is derived from an EMBL/GenBank/DDBJ whole genome shotgun (WGS) entry which is preliminary data.</text>
</comment>
<proteinExistence type="inferred from homology"/>
<dbReference type="GO" id="GO:0005886">
    <property type="term" value="C:plasma membrane"/>
    <property type="evidence" value="ECO:0007669"/>
    <property type="project" value="UniProtKB-SubCell"/>
</dbReference>
<dbReference type="HAMAP" id="MF_00071">
    <property type="entry name" value="LepA"/>
    <property type="match status" value="1"/>
</dbReference>
<dbReference type="PROSITE" id="PS51722">
    <property type="entry name" value="G_TR_2"/>
    <property type="match status" value="1"/>
</dbReference>
<dbReference type="GO" id="GO:0045727">
    <property type="term" value="P:positive regulation of translation"/>
    <property type="evidence" value="ECO:0007669"/>
    <property type="project" value="UniProtKB-UniRule"/>
</dbReference>
<evidence type="ECO:0000256" key="10">
    <source>
        <dbReference type="ARBA" id="ARBA00061052"/>
    </source>
</evidence>
<dbReference type="PANTHER" id="PTHR43512">
    <property type="entry name" value="TRANSLATION FACTOR GUF1-RELATED"/>
    <property type="match status" value="1"/>
</dbReference>
<dbReference type="Proteomes" id="UP000320876">
    <property type="component" value="Unassembled WGS sequence"/>
</dbReference>
<dbReference type="NCBIfam" id="TIGR01393">
    <property type="entry name" value="lepA"/>
    <property type="match status" value="1"/>
</dbReference>
<dbReference type="GO" id="GO:0043022">
    <property type="term" value="F:ribosome binding"/>
    <property type="evidence" value="ECO:0007669"/>
    <property type="project" value="UniProtKB-UniRule"/>
</dbReference>
<dbReference type="Pfam" id="PF06421">
    <property type="entry name" value="LepA_C"/>
    <property type="match status" value="1"/>
</dbReference>
<protein>
    <recommendedName>
        <fullName evidence="11 12">Elongation factor 4</fullName>
        <shortName evidence="12">EF-4</shortName>
        <ecNumber evidence="11 12">3.6.5.n1</ecNumber>
    </recommendedName>
    <alternativeName>
        <fullName evidence="12">Ribosomal back-translocase LepA</fullName>
    </alternativeName>
</protein>
<dbReference type="InterPro" id="IPR009000">
    <property type="entry name" value="Transl_B-barrel_sf"/>
</dbReference>